<dbReference type="AlphaFoldDB" id="A0ABD3T7E1"/>
<keyword evidence="7" id="KW-1185">Reference proteome</keyword>
<feature type="transmembrane region" description="Helical" evidence="4">
    <location>
        <begin position="824"/>
        <end position="841"/>
    </location>
</feature>
<dbReference type="Pfam" id="PF03022">
    <property type="entry name" value="MRJP"/>
    <property type="match status" value="2"/>
</dbReference>
<comment type="subcellular location">
    <subcellularLocation>
        <location evidence="1">Secreted</location>
    </subcellularLocation>
</comment>
<dbReference type="GO" id="GO:0005576">
    <property type="term" value="C:extracellular region"/>
    <property type="evidence" value="ECO:0007669"/>
    <property type="project" value="UniProtKB-SubCell"/>
</dbReference>
<evidence type="ECO:0000256" key="5">
    <source>
        <dbReference type="SAM" id="SignalP"/>
    </source>
</evidence>
<dbReference type="InterPro" id="IPR017996">
    <property type="entry name" value="MRJP/yellow-related"/>
</dbReference>
<keyword evidence="5" id="KW-0732">Signal</keyword>
<keyword evidence="4" id="KW-1133">Transmembrane helix</keyword>
<evidence type="ECO:0000256" key="2">
    <source>
        <dbReference type="ARBA" id="ARBA00009127"/>
    </source>
</evidence>
<evidence type="ECO:0000256" key="1">
    <source>
        <dbReference type="ARBA" id="ARBA00004613"/>
    </source>
</evidence>
<keyword evidence="4" id="KW-0812">Transmembrane</keyword>
<sequence>MWIIVLLLMSLVREGKQQCTSKDAGIAHSWSSIEYDWPNISMKQDYNASKKYIRENNIIAGIRVHKGNIFVIAPKWRNGVPSSLNRVVMRNNTYLLQPFPNWDYHALTGCEALQYVQAIEIDPNTGYMWMVDTGRVNYFPGDGTTTQNLCQPKIIIYDLNKLQEVSRYVFPSNIVSKDTSFINDMVLDYYKGEARFAYLTDTFESKLIVYDAALNKSYYYQDLVSMAPDLSKANITINGDTVSVPIGINGIAMSPDFRFLYYGSVAGIAMYQVPTYILRKEFTNEAYRREVRKVGDKPSQADGMAMTANGNLYFGALPKTSLYKWNVFTDALALNGSDRVLMKKVEVVACNNETMQWIDTIGVDEQGILWFTAAAIQKFLLGKLDFSGKSGNNFFIWRMNISEMGYLYNAKVRTAEVSNRYGEAELMYNWPVLEFDWINEEVKKNYTNQKLYIPENNPFTGIKVYKGKVYINVPRWRKGVPSSLNVLLERGGKVVLKPFPNWEMQKLGDCNAIQFSQSMEIDPNTGWMWIIDTGRINMFPNDNSSAENYCPGKLIIYDINQDKEIRRYVFPTSQVDPEKTFLNDIVLEYIDGVAQNAYITDTLNYKLIKYDFLANTSHAFDDPDSMRPEPGTGKIEVNNKSVNVGNLGINGIAMSADFNFLYYSLVSGFAVYQVPTGILRKNVPDSIFKSNVRKVGNRPDYTDGMMYTLKGALYYPALSESALYRWDVEKDGNSTGIDKVKLVSTNMFYRNSKTAQWIDTLGVDDEGYIWFTAPAVQRFLSGDMNFTGRDPNFYIWRVFMDDKGYLSDAKARTNPVIGGASKNFAIYYITVTLLYFISGFLI</sequence>
<name>A0ABD3T7E1_SINWO</name>
<dbReference type="SUPFAM" id="SSF75011">
    <property type="entry name" value="3-carboxy-cis,cis-mucoante lactonizing enzyme"/>
    <property type="match status" value="1"/>
</dbReference>
<dbReference type="Proteomes" id="UP001634394">
    <property type="component" value="Unassembled WGS sequence"/>
</dbReference>
<accession>A0ABD3T7E1</accession>
<feature type="signal peptide" evidence="5">
    <location>
        <begin position="1"/>
        <end position="17"/>
    </location>
</feature>
<dbReference type="SUPFAM" id="SSF63829">
    <property type="entry name" value="Calcium-dependent phosphotriesterase"/>
    <property type="match status" value="1"/>
</dbReference>
<proteinExistence type="inferred from homology"/>
<dbReference type="Gene3D" id="2.120.10.30">
    <property type="entry name" value="TolB, C-terminal domain"/>
    <property type="match status" value="2"/>
</dbReference>
<evidence type="ECO:0000256" key="4">
    <source>
        <dbReference type="SAM" id="Phobius"/>
    </source>
</evidence>
<dbReference type="PANTHER" id="PTHR10009:SF18">
    <property type="entry name" value="PROTEIN YELLOW-LIKE PROTEIN"/>
    <property type="match status" value="1"/>
</dbReference>
<keyword evidence="4" id="KW-0472">Membrane</keyword>
<dbReference type="InterPro" id="IPR011042">
    <property type="entry name" value="6-blade_b-propeller_TolB-like"/>
</dbReference>
<dbReference type="PRINTS" id="PR01366">
    <property type="entry name" value="ROYALJELLY"/>
</dbReference>
<feature type="chain" id="PRO_5044782639" evidence="5">
    <location>
        <begin position="18"/>
        <end position="842"/>
    </location>
</feature>
<keyword evidence="3" id="KW-0964">Secreted</keyword>
<gene>
    <name evidence="6" type="ORF">ACJMK2_024236</name>
</gene>
<protein>
    <submittedName>
        <fullName evidence="6">Uncharacterized protein</fullName>
    </submittedName>
</protein>
<evidence type="ECO:0000256" key="3">
    <source>
        <dbReference type="ARBA" id="ARBA00022525"/>
    </source>
</evidence>
<organism evidence="6 7">
    <name type="scientific">Sinanodonta woodiana</name>
    <name type="common">Chinese pond mussel</name>
    <name type="synonym">Anodonta woodiana</name>
    <dbReference type="NCBI Taxonomy" id="1069815"/>
    <lineage>
        <taxon>Eukaryota</taxon>
        <taxon>Metazoa</taxon>
        <taxon>Spiralia</taxon>
        <taxon>Lophotrochozoa</taxon>
        <taxon>Mollusca</taxon>
        <taxon>Bivalvia</taxon>
        <taxon>Autobranchia</taxon>
        <taxon>Heteroconchia</taxon>
        <taxon>Palaeoheterodonta</taxon>
        <taxon>Unionida</taxon>
        <taxon>Unionoidea</taxon>
        <taxon>Unionidae</taxon>
        <taxon>Unioninae</taxon>
        <taxon>Sinanodonta</taxon>
    </lineage>
</organism>
<dbReference type="EMBL" id="JBJQND010000019">
    <property type="protein sequence ID" value="KAL3832605.1"/>
    <property type="molecule type" value="Genomic_DNA"/>
</dbReference>
<dbReference type="PANTHER" id="PTHR10009">
    <property type="entry name" value="PROTEIN YELLOW-RELATED"/>
    <property type="match status" value="1"/>
</dbReference>
<comment type="similarity">
    <text evidence="2">Belongs to the major royal jelly protein family.</text>
</comment>
<reference evidence="6 7" key="1">
    <citation type="submission" date="2024-11" db="EMBL/GenBank/DDBJ databases">
        <title>Chromosome-level genome assembly of the freshwater bivalve Anodonta woodiana.</title>
        <authorList>
            <person name="Chen X."/>
        </authorList>
    </citation>
    <scope>NUCLEOTIDE SEQUENCE [LARGE SCALE GENOMIC DNA]</scope>
    <source>
        <strain evidence="6">MN2024</strain>
        <tissue evidence="6">Gills</tissue>
    </source>
</reference>
<evidence type="ECO:0000313" key="7">
    <source>
        <dbReference type="Proteomes" id="UP001634394"/>
    </source>
</evidence>
<comment type="caution">
    <text evidence="6">The sequence shown here is derived from an EMBL/GenBank/DDBJ whole genome shotgun (WGS) entry which is preliminary data.</text>
</comment>
<evidence type="ECO:0000313" key="6">
    <source>
        <dbReference type="EMBL" id="KAL3832605.1"/>
    </source>
</evidence>